<reference evidence="3 4" key="1">
    <citation type="submission" date="2016-01" db="EMBL/GenBank/DDBJ databases">
        <authorList>
            <person name="Oliw E.H."/>
        </authorList>
    </citation>
    <scope>NUCLEOTIDE SEQUENCE [LARGE SCALE GENOMIC DNA]</scope>
    <source>
        <strain evidence="3 4">FRB97</strain>
    </source>
</reference>
<dbReference type="Proteomes" id="UP000217182">
    <property type="component" value="Chromosome"/>
</dbReference>
<evidence type="ECO:0000256" key="2">
    <source>
        <dbReference type="SAM" id="SignalP"/>
    </source>
</evidence>
<feature type="chain" id="PRO_5013258999" description="DUF1090 domain-containing protein" evidence="2">
    <location>
        <begin position="23"/>
        <end position="124"/>
    </location>
</feature>
<dbReference type="EMBL" id="CP014136">
    <property type="protein sequence ID" value="ATA20542.1"/>
    <property type="molecule type" value="Genomic_DNA"/>
</dbReference>
<protein>
    <recommendedName>
        <fullName evidence="5">DUF1090 domain-containing protein</fullName>
    </recommendedName>
</protein>
<sequence>MQLRHSLLLALPLLACSSVSFAALEGGCAKKAQDIQTQIDYANQHGNTHRVAGLKTALSEVQANCTESGLQAERQQDIKDKQHKVSERQRELAEAEQKGDKDKIAKKQKKLAEAQEELQQAQAK</sequence>
<gene>
    <name evidence="3" type="ORF">AWC35_14975</name>
</gene>
<feature type="signal peptide" evidence="2">
    <location>
        <begin position="1"/>
        <end position="22"/>
    </location>
</feature>
<accession>A0A250B3K7</accession>
<dbReference type="OrthoDB" id="8689941at2"/>
<proteinExistence type="predicted"/>
<dbReference type="RefSeq" id="WP_095847130.1">
    <property type="nucleotide sequence ID" value="NZ_CP014136.1"/>
</dbReference>
<keyword evidence="4" id="KW-1185">Reference proteome</keyword>
<organism evidence="3 4">
    <name type="scientific">Gibbsiella quercinecans</name>
    <dbReference type="NCBI Taxonomy" id="929813"/>
    <lineage>
        <taxon>Bacteria</taxon>
        <taxon>Pseudomonadati</taxon>
        <taxon>Pseudomonadota</taxon>
        <taxon>Gammaproteobacteria</taxon>
        <taxon>Enterobacterales</taxon>
        <taxon>Yersiniaceae</taxon>
        <taxon>Gibbsiella</taxon>
    </lineage>
</organism>
<name>A0A250B3K7_9GAMM</name>
<dbReference type="AlphaFoldDB" id="A0A250B3K7"/>
<evidence type="ECO:0008006" key="5">
    <source>
        <dbReference type="Google" id="ProtNLM"/>
    </source>
</evidence>
<keyword evidence="2" id="KW-0732">Signal</keyword>
<evidence type="ECO:0000313" key="4">
    <source>
        <dbReference type="Proteomes" id="UP000217182"/>
    </source>
</evidence>
<feature type="compositionally biased region" description="Basic and acidic residues" evidence="1">
    <location>
        <begin position="74"/>
        <end position="113"/>
    </location>
</feature>
<dbReference type="Pfam" id="PF06476">
    <property type="entry name" value="DUF1090"/>
    <property type="match status" value="1"/>
</dbReference>
<evidence type="ECO:0000256" key="1">
    <source>
        <dbReference type="SAM" id="MobiDB-lite"/>
    </source>
</evidence>
<feature type="region of interest" description="Disordered" evidence="1">
    <location>
        <begin position="69"/>
        <end position="124"/>
    </location>
</feature>
<dbReference type="InterPro" id="IPR009468">
    <property type="entry name" value="DUF1090"/>
</dbReference>
<evidence type="ECO:0000313" key="3">
    <source>
        <dbReference type="EMBL" id="ATA20542.1"/>
    </source>
</evidence>
<dbReference type="KEGG" id="gqu:AWC35_14975"/>